<dbReference type="Proteomes" id="UP000054321">
    <property type="component" value="Unassembled WGS sequence"/>
</dbReference>
<evidence type="ECO:0000256" key="3">
    <source>
        <dbReference type="SAM" id="SignalP"/>
    </source>
</evidence>
<dbReference type="Pfam" id="PF01822">
    <property type="entry name" value="WSC"/>
    <property type="match status" value="2"/>
</dbReference>
<organism evidence="5 6">
    <name type="scientific">Oidiodendron maius (strain Zn)</name>
    <dbReference type="NCBI Taxonomy" id="913774"/>
    <lineage>
        <taxon>Eukaryota</taxon>
        <taxon>Fungi</taxon>
        <taxon>Dikarya</taxon>
        <taxon>Ascomycota</taxon>
        <taxon>Pezizomycotina</taxon>
        <taxon>Leotiomycetes</taxon>
        <taxon>Leotiomycetes incertae sedis</taxon>
        <taxon>Myxotrichaceae</taxon>
        <taxon>Oidiodendron</taxon>
    </lineage>
</organism>
<feature type="signal peptide" evidence="3">
    <location>
        <begin position="1"/>
        <end position="22"/>
    </location>
</feature>
<name>A0A0C3CZH9_OIDMZ</name>
<keyword evidence="3" id="KW-0732">Signal</keyword>
<dbReference type="HOGENOM" id="CLU_016905_1_0_1"/>
<dbReference type="SMART" id="SM00321">
    <property type="entry name" value="WSC"/>
    <property type="match status" value="2"/>
</dbReference>
<reference evidence="5 6" key="1">
    <citation type="submission" date="2014-04" db="EMBL/GenBank/DDBJ databases">
        <authorList>
            <consortium name="DOE Joint Genome Institute"/>
            <person name="Kuo A."/>
            <person name="Martino E."/>
            <person name="Perotto S."/>
            <person name="Kohler A."/>
            <person name="Nagy L.G."/>
            <person name="Floudas D."/>
            <person name="Copeland A."/>
            <person name="Barry K.W."/>
            <person name="Cichocki N."/>
            <person name="Veneault-Fourrey C."/>
            <person name="LaButti K."/>
            <person name="Lindquist E.A."/>
            <person name="Lipzen A."/>
            <person name="Lundell T."/>
            <person name="Morin E."/>
            <person name="Murat C."/>
            <person name="Sun H."/>
            <person name="Tunlid A."/>
            <person name="Henrissat B."/>
            <person name="Grigoriev I.V."/>
            <person name="Hibbett D.S."/>
            <person name="Martin F."/>
            <person name="Nordberg H.P."/>
            <person name="Cantor M.N."/>
            <person name="Hua S.X."/>
        </authorList>
    </citation>
    <scope>NUCLEOTIDE SEQUENCE [LARGE SCALE GENOMIC DNA]</scope>
    <source>
        <strain evidence="5 6">Zn</strain>
    </source>
</reference>
<dbReference type="PROSITE" id="PS51212">
    <property type="entry name" value="WSC"/>
    <property type="match status" value="2"/>
</dbReference>
<dbReference type="OrthoDB" id="2019572at2759"/>
<dbReference type="EMBL" id="KN832888">
    <property type="protein sequence ID" value="KIM95067.1"/>
    <property type="molecule type" value="Genomic_DNA"/>
</dbReference>
<reference evidence="6" key="2">
    <citation type="submission" date="2015-01" db="EMBL/GenBank/DDBJ databases">
        <title>Evolutionary Origins and Diversification of the Mycorrhizal Mutualists.</title>
        <authorList>
            <consortium name="DOE Joint Genome Institute"/>
            <consortium name="Mycorrhizal Genomics Consortium"/>
            <person name="Kohler A."/>
            <person name="Kuo A."/>
            <person name="Nagy L.G."/>
            <person name="Floudas D."/>
            <person name="Copeland A."/>
            <person name="Barry K.W."/>
            <person name="Cichocki N."/>
            <person name="Veneault-Fourrey C."/>
            <person name="LaButti K."/>
            <person name="Lindquist E.A."/>
            <person name="Lipzen A."/>
            <person name="Lundell T."/>
            <person name="Morin E."/>
            <person name="Murat C."/>
            <person name="Riley R."/>
            <person name="Ohm R."/>
            <person name="Sun H."/>
            <person name="Tunlid A."/>
            <person name="Henrissat B."/>
            <person name="Grigoriev I.V."/>
            <person name="Hibbett D.S."/>
            <person name="Martin F."/>
        </authorList>
    </citation>
    <scope>NUCLEOTIDE SEQUENCE [LARGE SCALE GENOMIC DNA]</scope>
    <source>
        <strain evidence="6">Zn</strain>
    </source>
</reference>
<evidence type="ECO:0000259" key="4">
    <source>
        <dbReference type="PROSITE" id="PS51212"/>
    </source>
</evidence>
<feature type="region of interest" description="Disordered" evidence="2">
    <location>
        <begin position="254"/>
        <end position="364"/>
    </location>
</feature>
<evidence type="ECO:0000313" key="5">
    <source>
        <dbReference type="EMBL" id="KIM95067.1"/>
    </source>
</evidence>
<keyword evidence="1" id="KW-0677">Repeat</keyword>
<sequence>MISLRAFITASAAVTLIAGVTAGPVVQRNEEPPQPACTSPFQPFVYAGCFSDPSSPRGLLYDSGLPTQNMTVEICVAFCKGNEYKYAGLEYYGECFCGASVNGVQLPESSCSYPCTGNASEICGGNDIISIYQDPTFPAVDNTTISDYQLLGCYSEGTSGRSLAWRQDQLSTSSLTVEECLFACKDGGYDYAGVEFAQECYCGVVLGNGTTLIDSSTCDMACTGDSSEICGGSSALDLYVATDLGSDQPCGYTSTTTTSTTTTTSSSTSTSSSTTSTTTTSPTTSSTTSTTTSSTTSSSTTSSTTTSSTTTSSTTTSSTTSSSTTTSTTSTTSTSSTTTSCPTTTTSTTTTTSPTTTTTPTSTKTTASLCTKTITETPTPTCEYKCGNWCSHPLPPFNNEGDCLKAVSACSIQVASCFLEAGFPGSLECFEFSQWCESVSSYCGYYCPGNGCSLGGCKSKWPPSGGSPPPYTITTSVYTCTPTTTTQSTTTHKPTTTTCVPVPTCSNICTQPNNPQKGYGTSSPVGGIPIPCLTCNNIQSDYNNGNCFKLYSNSDSSKCPSYQRSGCGQGCKDACDSQYQSCMDNYAQGCKNKNWNGPVTDTYQSASQKCYNQWNDCCSVNQKVSGNGRCNDWNWGW</sequence>
<dbReference type="InterPro" id="IPR002889">
    <property type="entry name" value="WSC_carb-bd"/>
</dbReference>
<dbReference type="PANTHER" id="PTHR45964:SF5">
    <property type="entry name" value="WSCD FAMILY MEMBER CG9164"/>
    <property type="match status" value="1"/>
</dbReference>
<evidence type="ECO:0000256" key="2">
    <source>
        <dbReference type="SAM" id="MobiDB-lite"/>
    </source>
</evidence>
<accession>A0A0C3CZH9</accession>
<feature type="domain" description="WSC" evidence="4">
    <location>
        <begin position="147"/>
        <end position="242"/>
    </location>
</feature>
<dbReference type="InterPro" id="IPR051589">
    <property type="entry name" value="Sialate-O-sulfotransferase"/>
</dbReference>
<dbReference type="InParanoid" id="A0A0C3CZH9"/>
<dbReference type="PANTHER" id="PTHR45964">
    <property type="entry name" value="WSCD FAMILY MEMBER CG9164"/>
    <property type="match status" value="1"/>
</dbReference>
<evidence type="ECO:0000313" key="6">
    <source>
        <dbReference type="Proteomes" id="UP000054321"/>
    </source>
</evidence>
<dbReference type="STRING" id="913774.A0A0C3CZH9"/>
<evidence type="ECO:0000256" key="1">
    <source>
        <dbReference type="ARBA" id="ARBA00022737"/>
    </source>
</evidence>
<protein>
    <recommendedName>
        <fullName evidence="4">WSC domain-containing protein</fullName>
    </recommendedName>
</protein>
<dbReference type="AlphaFoldDB" id="A0A0C3CZH9"/>
<keyword evidence="6" id="KW-1185">Reference proteome</keyword>
<feature type="domain" description="WSC" evidence="4">
    <location>
        <begin position="43"/>
        <end position="135"/>
    </location>
</feature>
<gene>
    <name evidence="5" type="ORF">OIDMADRAFT_149202</name>
</gene>
<proteinExistence type="predicted"/>
<feature type="chain" id="PRO_5002162979" description="WSC domain-containing protein" evidence="3">
    <location>
        <begin position="23"/>
        <end position="637"/>
    </location>
</feature>